<organism evidence="6">
    <name type="scientific">hydrothermal vent metagenome</name>
    <dbReference type="NCBI Taxonomy" id="652676"/>
    <lineage>
        <taxon>unclassified sequences</taxon>
        <taxon>metagenomes</taxon>
        <taxon>ecological metagenomes</taxon>
    </lineage>
</organism>
<accession>A0A3B0UTV3</accession>
<name>A0A3B0UTV3_9ZZZZ</name>
<dbReference type="InterPro" id="IPR051309">
    <property type="entry name" value="ABCF_ATPase"/>
</dbReference>
<evidence type="ECO:0000259" key="5">
    <source>
        <dbReference type="PROSITE" id="PS50893"/>
    </source>
</evidence>
<evidence type="ECO:0000256" key="4">
    <source>
        <dbReference type="SAM" id="Coils"/>
    </source>
</evidence>
<dbReference type="SUPFAM" id="SSF52540">
    <property type="entry name" value="P-loop containing nucleoside triphosphate hydrolases"/>
    <property type="match status" value="2"/>
</dbReference>
<dbReference type="CDD" id="cd03221">
    <property type="entry name" value="ABCF_EF-3"/>
    <property type="match status" value="2"/>
</dbReference>
<gene>
    <name evidence="6" type="ORF">MNBD_BACTEROID04-1491</name>
</gene>
<dbReference type="Pfam" id="PF00005">
    <property type="entry name" value="ABC_tran"/>
    <property type="match status" value="2"/>
</dbReference>
<dbReference type="FunFam" id="3.40.50.300:FF:000011">
    <property type="entry name" value="Putative ABC transporter ATP-binding component"/>
    <property type="match status" value="1"/>
</dbReference>
<dbReference type="InterPro" id="IPR003593">
    <property type="entry name" value="AAA+_ATPase"/>
</dbReference>
<reference evidence="6" key="1">
    <citation type="submission" date="2018-06" db="EMBL/GenBank/DDBJ databases">
        <authorList>
            <person name="Zhirakovskaya E."/>
        </authorList>
    </citation>
    <scope>NUCLEOTIDE SEQUENCE</scope>
</reference>
<keyword evidence="1" id="KW-0677">Repeat</keyword>
<dbReference type="GO" id="GO:0005524">
    <property type="term" value="F:ATP binding"/>
    <property type="evidence" value="ECO:0007669"/>
    <property type="project" value="UniProtKB-KW"/>
</dbReference>
<dbReference type="Gene3D" id="3.40.50.300">
    <property type="entry name" value="P-loop containing nucleotide triphosphate hydrolases"/>
    <property type="match status" value="2"/>
</dbReference>
<dbReference type="PROSITE" id="PS50893">
    <property type="entry name" value="ABC_TRANSPORTER_2"/>
    <property type="match status" value="2"/>
</dbReference>
<evidence type="ECO:0000256" key="3">
    <source>
        <dbReference type="ARBA" id="ARBA00022840"/>
    </source>
</evidence>
<dbReference type="FunFam" id="3.40.50.300:FF:000070">
    <property type="entry name" value="Putative ABC transporter ATP-binding component"/>
    <property type="match status" value="1"/>
</dbReference>
<evidence type="ECO:0000256" key="1">
    <source>
        <dbReference type="ARBA" id="ARBA00022737"/>
    </source>
</evidence>
<dbReference type="InterPro" id="IPR003439">
    <property type="entry name" value="ABC_transporter-like_ATP-bd"/>
</dbReference>
<dbReference type="PANTHER" id="PTHR42855">
    <property type="entry name" value="ABC TRANSPORTER ATP-BINDING SUBUNIT"/>
    <property type="match status" value="1"/>
</dbReference>
<dbReference type="InterPro" id="IPR027417">
    <property type="entry name" value="P-loop_NTPase"/>
</dbReference>
<sequence length="540" mass="61456">MLSVSNLSVQFGKRVLFDEVNTKFTLGNCYGIIGANGSGKSTFLKIISGQIDPTSGQVHLEPGKRMSVLSQDHYAFDNYQVLDTVMLGNKKLFDIKKEMDAIYAKEDFSEEDGNKVGELGVEFEEMGGWNAESEAATLLSSLGIKENLHYTLMSELDGKAKVRVLLAQALFGNPDVLIMDEPTNDLDFETIGWLENFLANYDNTVIVVSHDRHFLDAVCTHISDIDFGKINHFSGNYTFWYESSQLAAKQRAQQNKKAEDKKKELEEFIRRFSANVAKSKQATSRKKMIEKLDVNQIKPSSRRYPAIIFEREREAGDQILNVEHLSKSTDEEVLFKDIHFNLNKGDKVVLISKNSKAVTTFYEILNGHIKADAGKFQWGVTTSQSYLPLDNSEFFKDASLNLVDWLRQYAKTEEEREEVYLRGFLGKMIFSGEEALKKCNVLSGGEKVRCMLSRMMMIRANVLMLDEPTNHLDLESIQAFNNSLSNFKGTVLFTTHDHEFAHTVANRIIEITPKGVIDRYSTFDEYLEDPKIKELRSKMY</sequence>
<keyword evidence="2" id="KW-0547">Nucleotide-binding</keyword>
<protein>
    <submittedName>
        <fullName evidence="6">Bis-ABC ATPase YbiT</fullName>
    </submittedName>
</protein>
<evidence type="ECO:0000256" key="2">
    <source>
        <dbReference type="ARBA" id="ARBA00022741"/>
    </source>
</evidence>
<feature type="coiled-coil region" evidence="4">
    <location>
        <begin position="248"/>
        <end position="275"/>
    </location>
</feature>
<dbReference type="GO" id="GO:0016887">
    <property type="term" value="F:ATP hydrolysis activity"/>
    <property type="evidence" value="ECO:0007669"/>
    <property type="project" value="InterPro"/>
</dbReference>
<dbReference type="SMART" id="SM00382">
    <property type="entry name" value="AAA"/>
    <property type="match status" value="2"/>
</dbReference>
<keyword evidence="3" id="KW-0067">ATP-binding</keyword>
<evidence type="ECO:0000313" key="6">
    <source>
        <dbReference type="EMBL" id="VAW23156.1"/>
    </source>
</evidence>
<feature type="domain" description="ABC transporter" evidence="5">
    <location>
        <begin position="2"/>
        <end position="252"/>
    </location>
</feature>
<feature type="domain" description="ABC transporter" evidence="5">
    <location>
        <begin position="320"/>
        <end position="539"/>
    </location>
</feature>
<keyword evidence="4" id="KW-0175">Coiled coil</keyword>
<dbReference type="InterPro" id="IPR032781">
    <property type="entry name" value="ABC_tran_Xtn"/>
</dbReference>
<dbReference type="PANTHER" id="PTHR42855:SF2">
    <property type="entry name" value="DRUG RESISTANCE ABC TRANSPORTER,ATP-BINDING PROTEIN"/>
    <property type="match status" value="1"/>
</dbReference>
<dbReference type="Pfam" id="PF12848">
    <property type="entry name" value="ABC_tran_Xtn"/>
    <property type="match status" value="1"/>
</dbReference>
<proteinExistence type="predicted"/>
<dbReference type="AlphaFoldDB" id="A0A3B0UTV3"/>
<dbReference type="EMBL" id="UOER01000182">
    <property type="protein sequence ID" value="VAW23156.1"/>
    <property type="molecule type" value="Genomic_DNA"/>
</dbReference>